<proteinExistence type="inferred from homology"/>
<evidence type="ECO:0000256" key="1">
    <source>
        <dbReference type="ARBA" id="ARBA00006484"/>
    </source>
</evidence>
<dbReference type="InterPro" id="IPR036291">
    <property type="entry name" value="NAD(P)-bd_dom_sf"/>
</dbReference>
<evidence type="ECO:0000313" key="5">
    <source>
        <dbReference type="EMBL" id="ADI19045.1"/>
    </source>
</evidence>
<evidence type="ECO:0000256" key="2">
    <source>
        <dbReference type="ARBA" id="ARBA00022857"/>
    </source>
</evidence>
<comment type="similarity">
    <text evidence="1 4">Belongs to the short-chain dehydrogenases/reductases (SDR) family.</text>
</comment>
<dbReference type="PRINTS" id="PR00080">
    <property type="entry name" value="SDRFAMILY"/>
</dbReference>
<name>E0XXA4_9DELT</name>
<dbReference type="PANTHER" id="PTHR43963">
    <property type="entry name" value="CARBONYL REDUCTASE 1-RELATED"/>
    <property type="match status" value="1"/>
</dbReference>
<organism evidence="5">
    <name type="scientific">uncultured delta proteobacterium HF0070_07E19</name>
    <dbReference type="NCBI Taxonomy" id="710823"/>
    <lineage>
        <taxon>Bacteria</taxon>
        <taxon>Deltaproteobacteria</taxon>
        <taxon>environmental samples</taxon>
    </lineage>
</organism>
<dbReference type="Gene3D" id="3.40.50.720">
    <property type="entry name" value="NAD(P)-binding Rossmann-like Domain"/>
    <property type="match status" value="1"/>
</dbReference>
<dbReference type="PRINTS" id="PR00081">
    <property type="entry name" value="GDHRDH"/>
</dbReference>
<dbReference type="AlphaFoldDB" id="E0XXA4"/>
<evidence type="ECO:0000256" key="3">
    <source>
        <dbReference type="ARBA" id="ARBA00023002"/>
    </source>
</evidence>
<dbReference type="GO" id="GO:0016491">
    <property type="term" value="F:oxidoreductase activity"/>
    <property type="evidence" value="ECO:0007669"/>
    <property type="project" value="UniProtKB-KW"/>
</dbReference>
<keyword evidence="2" id="KW-0521">NADP</keyword>
<dbReference type="SUPFAM" id="SSF51735">
    <property type="entry name" value="NAD(P)-binding Rossmann-fold domains"/>
    <property type="match status" value="1"/>
</dbReference>
<sequence length="288" mass="31615">MKRIIVTGANKGIGLGIVRRLLSEYDETFLILAARSLEKSEQSVSLLLGENKTWKNRLISLKLDVELDDSVAEASEKICSVFDGISEPIHCLINNAGVGDSYLGMQRVLDVNTWGVKRVCEAFLPLITKKQGRIVNVTSASGPNFVAKCEANFKYILTNPNVTWPEIEVLMYECLIKNIKEPGSISPYGLSKACTNALTICLARENENLIVNACTPGWIATDLTKNYVQSTGKNPEEIGMKTPFEGALSSVYLSMSENVGTGMYFGSDCLRSPLDRYRSPGTPAYVPE</sequence>
<dbReference type="Pfam" id="PF00106">
    <property type="entry name" value="adh_short"/>
    <property type="match status" value="1"/>
</dbReference>
<evidence type="ECO:0000256" key="4">
    <source>
        <dbReference type="RuleBase" id="RU000363"/>
    </source>
</evidence>
<dbReference type="PANTHER" id="PTHR43963:SF6">
    <property type="entry name" value="CHAIN DEHYDROGENASE FAMILY PROTEIN, PUTATIVE (AFU_ORTHOLOGUE AFUA_3G15350)-RELATED"/>
    <property type="match status" value="1"/>
</dbReference>
<dbReference type="InterPro" id="IPR002347">
    <property type="entry name" value="SDR_fam"/>
</dbReference>
<dbReference type="EMBL" id="GU474908">
    <property type="protein sequence ID" value="ADI19045.1"/>
    <property type="molecule type" value="Genomic_DNA"/>
</dbReference>
<accession>E0XXA4</accession>
<reference evidence="5" key="1">
    <citation type="journal article" date="2011" name="Environ. Microbiol.">
        <title>Time-series analyses of Monterey Bay coastal microbial picoplankton using a 'genome proxy' microarray.</title>
        <authorList>
            <person name="Rich V.I."/>
            <person name="Pham V.D."/>
            <person name="Eppley J."/>
            <person name="Shi Y."/>
            <person name="DeLong E.F."/>
        </authorList>
    </citation>
    <scope>NUCLEOTIDE SEQUENCE</scope>
</reference>
<keyword evidence="3" id="KW-0560">Oxidoreductase</keyword>
<protein>
    <submittedName>
        <fullName evidence="5">8 dehydrogenases with different specificities (Related to short-chain alcohol dehydrogenases)</fullName>
    </submittedName>
</protein>